<feature type="compositionally biased region" description="Polar residues" evidence="1">
    <location>
        <begin position="368"/>
        <end position="387"/>
    </location>
</feature>
<evidence type="ECO:0000256" key="2">
    <source>
        <dbReference type="SAM" id="SignalP"/>
    </source>
</evidence>
<feature type="domain" description="SecDF P1 head subdomain" evidence="3">
    <location>
        <begin position="400"/>
        <end position="470"/>
    </location>
</feature>
<dbReference type="AlphaFoldDB" id="A0A7X0ISD6"/>
<proteinExistence type="predicted"/>
<gene>
    <name evidence="4" type="ORF">GGD46_003156</name>
</gene>
<accession>A0A7X0ISD6</accession>
<comment type="caution">
    <text evidence="4">The sequence shown here is derived from an EMBL/GenBank/DDBJ whole genome shotgun (WGS) entry which is preliminary data.</text>
</comment>
<dbReference type="InterPro" id="IPR054384">
    <property type="entry name" value="SecDF_P1_head"/>
</dbReference>
<evidence type="ECO:0000259" key="3">
    <source>
        <dbReference type="Pfam" id="PF22599"/>
    </source>
</evidence>
<dbReference type="Gene3D" id="3.30.1360.200">
    <property type="match status" value="1"/>
</dbReference>
<feature type="region of interest" description="Disordered" evidence="1">
    <location>
        <begin position="358"/>
        <end position="388"/>
    </location>
</feature>
<evidence type="ECO:0000313" key="5">
    <source>
        <dbReference type="Proteomes" id="UP000565576"/>
    </source>
</evidence>
<evidence type="ECO:0000256" key="1">
    <source>
        <dbReference type="SAM" id="MobiDB-lite"/>
    </source>
</evidence>
<keyword evidence="2" id="KW-0732">Signal</keyword>
<reference evidence="4 5" key="1">
    <citation type="submission" date="2020-08" db="EMBL/GenBank/DDBJ databases">
        <title>Genomic Encyclopedia of Type Strains, Phase IV (KMG-V): Genome sequencing to study the core and pangenomes of soil and plant-associated prokaryotes.</title>
        <authorList>
            <person name="Whitman W."/>
        </authorList>
    </citation>
    <scope>NUCLEOTIDE SEQUENCE [LARGE SCALE GENOMIC DNA]</scope>
    <source>
        <strain evidence="4 5">SEMIA 4060</strain>
    </source>
</reference>
<organism evidence="4 5">
    <name type="scientific">Rhizobium lusitanum</name>
    <dbReference type="NCBI Taxonomy" id="293958"/>
    <lineage>
        <taxon>Bacteria</taxon>
        <taxon>Pseudomonadati</taxon>
        <taxon>Pseudomonadota</taxon>
        <taxon>Alphaproteobacteria</taxon>
        <taxon>Hyphomicrobiales</taxon>
        <taxon>Rhizobiaceae</taxon>
        <taxon>Rhizobium/Agrobacterium group</taxon>
        <taxon>Rhizobium</taxon>
    </lineage>
</organism>
<feature type="chain" id="PRO_5031082510" description="SecDF P1 head subdomain domain-containing protein" evidence="2">
    <location>
        <begin position="26"/>
        <end position="493"/>
    </location>
</feature>
<evidence type="ECO:0000313" key="4">
    <source>
        <dbReference type="EMBL" id="MBB6485862.1"/>
    </source>
</evidence>
<dbReference type="Proteomes" id="UP000565576">
    <property type="component" value="Unassembled WGS sequence"/>
</dbReference>
<name>A0A7X0ISD6_9HYPH</name>
<dbReference type="EMBL" id="JACHBG010000006">
    <property type="protein sequence ID" value="MBB6485862.1"/>
    <property type="molecule type" value="Genomic_DNA"/>
</dbReference>
<dbReference type="RefSeq" id="WP_184705296.1">
    <property type="nucleotide sequence ID" value="NZ_JACHBG010000006.1"/>
</dbReference>
<dbReference type="Pfam" id="PF22599">
    <property type="entry name" value="SecDF_P1_head"/>
    <property type="match status" value="1"/>
</dbReference>
<sequence length="493" mass="53144">MKILDFRKTLSSLCVLATLSSSAWAGDSVTVPGYAPVTGVERSYRVQKATESDMSLWFDASGAASVITRGEFRQRMTVLSRDDKGMRVRWSLSADLPDGVAGAVDTYQMNPLYRNSLTAYGVGALEMETDLNGFPNSLFGVDQILANMRRMATNGPDGALAPPQSGVYNIIDRIQENPLQIVTVLTPEAQLLATGQAYQDEAMEVGKALTASRNEDYGGVSVPVASNWLLQSTDVAKHTATLSVVDEYDPDAFRQSQQGAIDKFLGVFGERLKSLTADQLTSVKRASKTRRAEFVVSLSDGSVIEALETVTVISAGSTFRTYTHIRREDAPAVLQVPAILTAADLRVPKLKIEPLSPADAAPGIPDLPSTSQASTTISQEPSTVTSNDAEKSIAPVWLEVKSAQVLKASNGYGYELEVVLTPDSGEAFQKFTQAALGRQTQVLIDDKVVIEPWIREPIMGSRLTLTGSDMTALRAMAEKLSISGAKILVRTRS</sequence>
<protein>
    <recommendedName>
        <fullName evidence="3">SecDF P1 head subdomain domain-containing protein</fullName>
    </recommendedName>
</protein>
<feature type="signal peptide" evidence="2">
    <location>
        <begin position="1"/>
        <end position="25"/>
    </location>
</feature>